<sequence>MTLKYRTVLFFMLILHCSCVLGRRQGDPDEWACGNECSLSIAETIPDGMTPSTFSTTFQSWSDLITLATETIEIASYYWTLRDYDTPNHPHPTSNQGDEILDGLLAAARNGIQIRIVKHIDTDSFPNVDIGELQAVGADVRDVNFTRLLNAGILHTKMWVVDRKHVYLGSSNLDWRALTQVKELGLVAKNCPCIARDMAKTFDVYWELGTEVAQIPEEWPVEYESPFNEDVPVSVTSDGISYSAFVSSAPPELCPNGRTTDLDAIFHVMDDAKKFIHIAVMDYFPLIMFDPPLRYWGDLDNTLRNAALRGVSVKLLMAKWSNTRSSAHAFLSSLRSMTEAYDNVDIQVKMYVVPADEDQALIPFSRVNHNKYVVTDVSTHIGTSNWSGDYFIASGGVGFVAKPANRTGGEGADLRMQVASVFERDWNSEYSLTLEEVFPDEYPTPLKCTASSNAISSAISFMFLVHAMY</sequence>
<dbReference type="PANTHER" id="PTHR10185:SF17">
    <property type="entry name" value="GM01519P-RELATED"/>
    <property type="match status" value="1"/>
</dbReference>
<organism evidence="4 5">
    <name type="scientific">Folsomia candida</name>
    <name type="common">Springtail</name>
    <dbReference type="NCBI Taxonomy" id="158441"/>
    <lineage>
        <taxon>Eukaryota</taxon>
        <taxon>Metazoa</taxon>
        <taxon>Ecdysozoa</taxon>
        <taxon>Arthropoda</taxon>
        <taxon>Hexapoda</taxon>
        <taxon>Collembola</taxon>
        <taxon>Entomobryomorpha</taxon>
        <taxon>Isotomoidea</taxon>
        <taxon>Isotomidae</taxon>
        <taxon>Proisotominae</taxon>
        <taxon>Folsomia</taxon>
    </lineage>
</organism>
<dbReference type="AlphaFoldDB" id="A0A226EPW6"/>
<evidence type="ECO:0000256" key="1">
    <source>
        <dbReference type="ARBA" id="ARBA00008664"/>
    </source>
</evidence>
<feature type="chain" id="PRO_5012736872" evidence="2">
    <location>
        <begin position="23"/>
        <end position="469"/>
    </location>
</feature>
<keyword evidence="2" id="KW-0732">Signal</keyword>
<dbReference type="Proteomes" id="UP000198287">
    <property type="component" value="Unassembled WGS sequence"/>
</dbReference>
<dbReference type="InterPro" id="IPR050874">
    <property type="entry name" value="Diverse_PLD-related"/>
</dbReference>
<dbReference type="Pfam" id="PF13918">
    <property type="entry name" value="PLDc_3"/>
    <property type="match status" value="1"/>
</dbReference>
<comment type="caution">
    <text evidence="4">The sequence shown here is derived from an EMBL/GenBank/DDBJ whole genome shotgun (WGS) entry which is preliminary data.</text>
</comment>
<reference evidence="4 5" key="1">
    <citation type="submission" date="2015-12" db="EMBL/GenBank/DDBJ databases">
        <title>The genome of Folsomia candida.</title>
        <authorList>
            <person name="Faddeeva A."/>
            <person name="Derks M.F."/>
            <person name="Anvar Y."/>
            <person name="Smit S."/>
            <person name="Van Straalen N."/>
            <person name="Roelofs D."/>
        </authorList>
    </citation>
    <scope>NUCLEOTIDE SEQUENCE [LARGE SCALE GENOMIC DNA]</scope>
    <source>
        <strain evidence="4 5">VU population</strain>
        <tissue evidence="4">Whole body</tissue>
    </source>
</reference>
<comment type="similarity">
    <text evidence="1">Belongs to the phospholipase D family.</text>
</comment>
<dbReference type="CDD" id="cd09107">
    <property type="entry name" value="PLDc_vPLD3_4_5_like_2"/>
    <property type="match status" value="1"/>
</dbReference>
<feature type="signal peptide" evidence="2">
    <location>
        <begin position="1"/>
        <end position="22"/>
    </location>
</feature>
<evidence type="ECO:0000256" key="2">
    <source>
        <dbReference type="SAM" id="SignalP"/>
    </source>
</evidence>
<dbReference type="InterPro" id="IPR001736">
    <property type="entry name" value="PLipase_D/transphosphatidylase"/>
</dbReference>
<gene>
    <name evidence="4" type="ORF">Fcan01_05169</name>
</gene>
<dbReference type="GO" id="GO:0003824">
    <property type="term" value="F:catalytic activity"/>
    <property type="evidence" value="ECO:0007669"/>
    <property type="project" value="InterPro"/>
</dbReference>
<dbReference type="SMART" id="SM00155">
    <property type="entry name" value="PLDc"/>
    <property type="match status" value="2"/>
</dbReference>
<dbReference type="OrthoDB" id="1923775at2759"/>
<proteinExistence type="inferred from homology"/>
<accession>A0A226EPW6</accession>
<dbReference type="Pfam" id="PF00614">
    <property type="entry name" value="PLDc"/>
    <property type="match status" value="1"/>
</dbReference>
<dbReference type="EMBL" id="LNIX01000002">
    <property type="protein sequence ID" value="OXA59665.1"/>
    <property type="molecule type" value="Genomic_DNA"/>
</dbReference>
<feature type="domain" description="PLD phosphodiesterase" evidence="3">
    <location>
        <begin position="364"/>
        <end position="390"/>
    </location>
</feature>
<evidence type="ECO:0000313" key="5">
    <source>
        <dbReference type="Proteomes" id="UP000198287"/>
    </source>
</evidence>
<dbReference type="STRING" id="158441.A0A226EPW6"/>
<dbReference type="OMA" id="RDNHTHF"/>
<keyword evidence="5" id="KW-1185">Reference proteome</keyword>
<dbReference type="SUPFAM" id="SSF56024">
    <property type="entry name" value="Phospholipase D/nuclease"/>
    <property type="match status" value="2"/>
</dbReference>
<evidence type="ECO:0000259" key="3">
    <source>
        <dbReference type="PROSITE" id="PS50035"/>
    </source>
</evidence>
<dbReference type="CDD" id="cd09106">
    <property type="entry name" value="PLDc_vPLD3_4_5_like_1"/>
    <property type="match status" value="1"/>
</dbReference>
<protein>
    <submittedName>
        <fullName evidence="4">Phospholipase D3</fullName>
    </submittedName>
</protein>
<dbReference type="Gene3D" id="3.30.870.10">
    <property type="entry name" value="Endonuclease Chain A"/>
    <property type="match status" value="2"/>
</dbReference>
<dbReference type="InterPro" id="IPR032803">
    <property type="entry name" value="PLDc_3"/>
</dbReference>
<evidence type="ECO:0000313" key="4">
    <source>
        <dbReference type="EMBL" id="OXA59665.1"/>
    </source>
</evidence>
<dbReference type="PROSITE" id="PS50035">
    <property type="entry name" value="PLD"/>
    <property type="match status" value="2"/>
</dbReference>
<feature type="domain" description="PLD phosphodiesterase" evidence="3">
    <location>
        <begin position="150"/>
        <end position="177"/>
    </location>
</feature>
<name>A0A226EPW6_FOLCA</name>
<dbReference type="PANTHER" id="PTHR10185">
    <property type="entry name" value="PHOSPHOLIPASE D - RELATED"/>
    <property type="match status" value="1"/>
</dbReference>